<evidence type="ECO:0000313" key="2">
    <source>
        <dbReference type="Proteomes" id="UP001321473"/>
    </source>
</evidence>
<gene>
    <name evidence="1" type="ORF">V5799_019108</name>
</gene>
<reference evidence="1 2" key="1">
    <citation type="journal article" date="2023" name="Arcadia Sci">
        <title>De novo assembly of a long-read Amblyomma americanum tick genome.</title>
        <authorList>
            <person name="Chou S."/>
            <person name="Poskanzer K.E."/>
            <person name="Rollins M."/>
            <person name="Thuy-Boun P.S."/>
        </authorList>
    </citation>
    <scope>NUCLEOTIDE SEQUENCE [LARGE SCALE GENOMIC DNA]</scope>
    <source>
        <strain evidence="1">F_SG_1</strain>
        <tissue evidence="1">Salivary glands</tissue>
    </source>
</reference>
<dbReference type="EMBL" id="JARKHS020009688">
    <property type="protein sequence ID" value="KAK8779551.1"/>
    <property type="molecule type" value="Genomic_DNA"/>
</dbReference>
<accession>A0AAQ4EXU4</accession>
<keyword evidence="2" id="KW-1185">Reference proteome</keyword>
<dbReference type="AlphaFoldDB" id="A0AAQ4EXU4"/>
<name>A0AAQ4EXU4_AMBAM</name>
<dbReference type="Proteomes" id="UP001321473">
    <property type="component" value="Unassembled WGS sequence"/>
</dbReference>
<evidence type="ECO:0000313" key="1">
    <source>
        <dbReference type="EMBL" id="KAK8779551.1"/>
    </source>
</evidence>
<sequence>MFLKTGIFATRSTSTGGVRICQSFILPHAIDDDGNHDDGNGLVTPTAVFSSFHSRFVRAKPQNKHISAPGGHLLQASASESAL</sequence>
<comment type="caution">
    <text evidence="1">The sequence shown here is derived from an EMBL/GenBank/DDBJ whole genome shotgun (WGS) entry which is preliminary data.</text>
</comment>
<proteinExistence type="predicted"/>
<protein>
    <submittedName>
        <fullName evidence="1">Uncharacterized protein</fullName>
    </submittedName>
</protein>
<organism evidence="1 2">
    <name type="scientific">Amblyomma americanum</name>
    <name type="common">Lone star tick</name>
    <dbReference type="NCBI Taxonomy" id="6943"/>
    <lineage>
        <taxon>Eukaryota</taxon>
        <taxon>Metazoa</taxon>
        <taxon>Ecdysozoa</taxon>
        <taxon>Arthropoda</taxon>
        <taxon>Chelicerata</taxon>
        <taxon>Arachnida</taxon>
        <taxon>Acari</taxon>
        <taxon>Parasitiformes</taxon>
        <taxon>Ixodida</taxon>
        <taxon>Ixodoidea</taxon>
        <taxon>Ixodidae</taxon>
        <taxon>Amblyomminae</taxon>
        <taxon>Amblyomma</taxon>
    </lineage>
</organism>